<feature type="repeat" description="ANK" evidence="3">
    <location>
        <begin position="292"/>
        <end position="325"/>
    </location>
</feature>
<feature type="compositionally biased region" description="Pro residues" evidence="5">
    <location>
        <begin position="522"/>
        <end position="539"/>
    </location>
</feature>
<dbReference type="GO" id="GO:0016020">
    <property type="term" value="C:membrane"/>
    <property type="evidence" value="ECO:0007669"/>
    <property type="project" value="InterPro"/>
</dbReference>
<dbReference type="AlphaFoldDB" id="A0A438N651"/>
<reference evidence="7 8" key="1">
    <citation type="submission" date="2017-03" db="EMBL/GenBank/DDBJ databases">
        <title>Genomes of endolithic fungi from Antarctica.</title>
        <authorList>
            <person name="Coleine C."/>
            <person name="Masonjones S."/>
            <person name="Stajich J.E."/>
        </authorList>
    </citation>
    <scope>NUCLEOTIDE SEQUENCE [LARGE SCALE GENOMIC DNA]</scope>
    <source>
        <strain evidence="7 8">CCFEE 6314</strain>
    </source>
</reference>
<evidence type="ECO:0000313" key="8">
    <source>
        <dbReference type="Proteomes" id="UP000288859"/>
    </source>
</evidence>
<evidence type="ECO:0000256" key="6">
    <source>
        <dbReference type="SAM" id="Phobius"/>
    </source>
</evidence>
<feature type="region of interest" description="Disordered" evidence="5">
    <location>
        <begin position="1078"/>
        <end position="1097"/>
    </location>
</feature>
<dbReference type="OrthoDB" id="341259at2759"/>
<dbReference type="GO" id="GO:0046873">
    <property type="term" value="F:metal ion transmembrane transporter activity"/>
    <property type="evidence" value="ECO:0007669"/>
    <property type="project" value="InterPro"/>
</dbReference>
<evidence type="ECO:0000256" key="1">
    <source>
        <dbReference type="ARBA" id="ARBA00022737"/>
    </source>
</evidence>
<feature type="transmembrane region" description="Helical" evidence="6">
    <location>
        <begin position="986"/>
        <end position="1009"/>
    </location>
</feature>
<keyword evidence="6" id="KW-1133">Transmembrane helix</keyword>
<dbReference type="InterPro" id="IPR051165">
    <property type="entry name" value="Multifunctional_ANK_Repeat"/>
</dbReference>
<feature type="repeat" description="ANK" evidence="3">
    <location>
        <begin position="115"/>
        <end position="147"/>
    </location>
</feature>
<keyword evidence="1" id="KW-0677">Repeat</keyword>
<dbReference type="Proteomes" id="UP000288859">
    <property type="component" value="Unassembled WGS sequence"/>
</dbReference>
<sequence>MSSSPTNAAHLRNVRVAFAQALKPDDTNDLKALLENQDVLRHVDENYLRELLGRAIGHGNEDAVSLLLAANAKTDVTAGYGPIHRAIRNQKAKSRCTIITLLLDHNSDVDFRDADGKTPLMVATLRGQLDVVITLLAHGADPDAVDNKGKNILHRMASDSPPGAQWSPDLLPLLVTKVTDREERDAEGRSPLLWAAAKGSTQVAGALLPSSGAKLVNVNQVNDHGDTALHLAARNNQPDMIKLLLFSGANIEATSDGKWTPLLVAAKAGHEAAIDALLTHVSSAYVNARTSSGMTALHWAAENGKLAAVQRILKVPSVHKNIKDSFDSTPLIRAAQRGHWDIVEELRPLVLQGPTDRLARKACERFRAAVVNFFQDDRSPTGFKSKVDRHTVWQVLYARGKDPHKFAIPTIYDDIESRKPDFRWIHLPANNLSWLEAILTKHFLERRSKDLSPLKALLRLFGRQQHRGSKVHSRFMRPSCKRIPITRTRPLEMPELNSATSRRSSHSTQAEINSALHSTFRPRPPSPASMTGPQPPPPRVQGSVQQQQQQQQEVEDMIVVFMPYLHWESDENRRALTQSIRLPRHQMSSIGAEEMARVIKDELLIHGYPVDRSTELHPRRTLDQFKHHSTDTDPQDVDQVVYRYCKNNNEEAKIYMVDQLWLVTVGDLLVTCFPERWGQPRRDPLNLFDGVVEDINSTTRPPVRNVYELSILITERCTGVFDRHQWGDEELLFAEMFELSIGILTRKETALFSRFKNDSMVAAHWLKEHGKNSALYEKQLVSPQEDYAHQHSAHLDSDIDAPTESTGSIAQDHKLEADEFVNKLLNIDEEAALLVECKDIEDELEILSNVLRQQKQVLKNVEDELRGSKTVAYHQRLDAYTKLGEQQRLVDADITDLARMARQARSVNDNLTQILDLKQKHANAVEARFQRVQAQETARQGQTLMVFTVVTIVFLPLSFLATVFTIDIIEFPRPPDSGSGELHLGWVLKYVLGIGLGVSVPLIFFAFVVGDLKAWWARRSMTMSHSNSKQASSKSDDGVRDVRHLGLDSRWPRAIRGRRRPEAGDGERGEIEDEKMLPFQRPPTLNPRISRNSMPTALPDQTDQLCRVWSRIVARTQFVVSDVPSPIAQKCRLQRRIWRSDAHKSGDERG</sequence>
<dbReference type="EMBL" id="NAJM01000019">
    <property type="protein sequence ID" value="RVX71092.1"/>
    <property type="molecule type" value="Genomic_DNA"/>
</dbReference>
<dbReference type="PROSITE" id="PS50297">
    <property type="entry name" value="ANK_REP_REGION"/>
    <property type="match status" value="2"/>
</dbReference>
<organism evidence="7 8">
    <name type="scientific">Exophiala mesophila</name>
    <name type="common">Black yeast-like fungus</name>
    <dbReference type="NCBI Taxonomy" id="212818"/>
    <lineage>
        <taxon>Eukaryota</taxon>
        <taxon>Fungi</taxon>
        <taxon>Dikarya</taxon>
        <taxon>Ascomycota</taxon>
        <taxon>Pezizomycotina</taxon>
        <taxon>Eurotiomycetes</taxon>
        <taxon>Chaetothyriomycetidae</taxon>
        <taxon>Chaetothyriales</taxon>
        <taxon>Herpotrichiellaceae</taxon>
        <taxon>Exophiala</taxon>
    </lineage>
</organism>
<dbReference type="InterPro" id="IPR002110">
    <property type="entry name" value="Ankyrin_rpt"/>
</dbReference>
<evidence type="ECO:0000256" key="3">
    <source>
        <dbReference type="PROSITE-ProRule" id="PRU00023"/>
    </source>
</evidence>
<keyword evidence="6" id="KW-0812">Transmembrane</keyword>
<feature type="transmembrane region" description="Helical" evidence="6">
    <location>
        <begin position="944"/>
        <end position="966"/>
    </location>
</feature>
<dbReference type="Gene3D" id="1.20.58.340">
    <property type="entry name" value="Magnesium transport protein CorA, transmembrane region"/>
    <property type="match status" value="1"/>
</dbReference>
<dbReference type="PANTHER" id="PTHR24123">
    <property type="entry name" value="ANKYRIN REPEAT-CONTAINING"/>
    <property type="match status" value="1"/>
</dbReference>
<feature type="compositionally biased region" description="Polar residues" evidence="5">
    <location>
        <begin position="497"/>
        <end position="517"/>
    </location>
</feature>
<keyword evidence="2 3" id="KW-0040">ANK repeat</keyword>
<feature type="repeat" description="ANK" evidence="3">
    <location>
        <begin position="224"/>
        <end position="256"/>
    </location>
</feature>
<feature type="coiled-coil region" evidence="4">
    <location>
        <begin position="837"/>
        <end position="864"/>
    </location>
</feature>
<accession>A0A438N651</accession>
<dbReference type="Gene3D" id="1.25.40.20">
    <property type="entry name" value="Ankyrin repeat-containing domain"/>
    <property type="match status" value="4"/>
</dbReference>
<keyword evidence="6" id="KW-0472">Membrane</keyword>
<feature type="compositionally biased region" description="Low complexity" evidence="5">
    <location>
        <begin position="540"/>
        <end position="552"/>
    </location>
</feature>
<keyword evidence="4" id="KW-0175">Coiled coil</keyword>
<proteinExistence type="predicted"/>
<feature type="repeat" description="ANK" evidence="3">
    <location>
        <begin position="78"/>
        <end position="114"/>
    </location>
</feature>
<gene>
    <name evidence="7" type="ORF">B0A52_03458</name>
</gene>
<feature type="region of interest" description="Disordered" evidence="5">
    <location>
        <begin position="482"/>
        <end position="552"/>
    </location>
</feature>
<dbReference type="Pfam" id="PF01544">
    <property type="entry name" value="CorA"/>
    <property type="match status" value="1"/>
</dbReference>
<dbReference type="Pfam" id="PF12796">
    <property type="entry name" value="Ank_2"/>
    <property type="match status" value="3"/>
</dbReference>
<dbReference type="VEuPathDB" id="FungiDB:PV10_06066"/>
<name>A0A438N651_EXOME</name>
<dbReference type="SMART" id="SM00248">
    <property type="entry name" value="ANK"/>
    <property type="match status" value="8"/>
</dbReference>
<evidence type="ECO:0000256" key="4">
    <source>
        <dbReference type="SAM" id="Coils"/>
    </source>
</evidence>
<dbReference type="PANTHER" id="PTHR24123:SF33">
    <property type="entry name" value="PROTEIN HOS4"/>
    <property type="match status" value="1"/>
</dbReference>
<dbReference type="InterPro" id="IPR002523">
    <property type="entry name" value="MgTranspt_CorA/ZnTranspt_ZntB"/>
</dbReference>
<comment type="caution">
    <text evidence="7">The sequence shown here is derived from an EMBL/GenBank/DDBJ whole genome shotgun (WGS) entry which is preliminary data.</text>
</comment>
<evidence type="ECO:0000256" key="2">
    <source>
        <dbReference type="ARBA" id="ARBA00023043"/>
    </source>
</evidence>
<evidence type="ECO:0000313" key="7">
    <source>
        <dbReference type="EMBL" id="RVX71092.1"/>
    </source>
</evidence>
<dbReference type="SUPFAM" id="SSF48403">
    <property type="entry name" value="Ankyrin repeat"/>
    <property type="match status" value="1"/>
</dbReference>
<evidence type="ECO:0000256" key="5">
    <source>
        <dbReference type="SAM" id="MobiDB-lite"/>
    </source>
</evidence>
<protein>
    <submittedName>
        <fullName evidence="7">Uncharacterized protein</fullName>
    </submittedName>
</protein>
<dbReference type="InterPro" id="IPR036770">
    <property type="entry name" value="Ankyrin_rpt-contain_sf"/>
</dbReference>
<feature type="compositionally biased region" description="Polar residues" evidence="5">
    <location>
        <begin position="1087"/>
        <end position="1097"/>
    </location>
</feature>
<dbReference type="PROSITE" id="PS50088">
    <property type="entry name" value="ANK_REPEAT"/>
    <property type="match status" value="4"/>
</dbReference>